<organism evidence="2 3">
    <name type="scientific">Methanothermobacter wolfeii</name>
    <name type="common">Methanobacterium wolfei</name>
    <dbReference type="NCBI Taxonomy" id="145261"/>
    <lineage>
        <taxon>Archaea</taxon>
        <taxon>Methanobacteriati</taxon>
        <taxon>Methanobacteriota</taxon>
        <taxon>Methanomada group</taxon>
        <taxon>Methanobacteria</taxon>
        <taxon>Methanobacteriales</taxon>
        <taxon>Methanobacteriaceae</taxon>
        <taxon>Methanothermobacter</taxon>
    </lineage>
</organism>
<dbReference type="PANTHER" id="PTHR38600:SF1">
    <property type="entry name" value="TRANSCRIPTIONAL REGULATORY PROTEIN"/>
    <property type="match status" value="1"/>
</dbReference>
<dbReference type="CDD" id="cd00090">
    <property type="entry name" value="HTH_ARSR"/>
    <property type="match status" value="1"/>
</dbReference>
<protein>
    <submittedName>
        <fullName evidence="2">Winged helix-turn-helix domain-containing protein</fullName>
    </submittedName>
</protein>
<dbReference type="EMBL" id="JAXUHJ010000003">
    <property type="protein sequence ID" value="MEJ8541922.1"/>
    <property type="molecule type" value="Genomic_DNA"/>
</dbReference>
<dbReference type="RefSeq" id="WP_191216619.1">
    <property type="nucleotide sequence ID" value="NZ_JAXUHJ010000003.1"/>
</dbReference>
<proteinExistence type="predicted"/>
<evidence type="ECO:0000259" key="1">
    <source>
        <dbReference type="SMART" id="SM00418"/>
    </source>
</evidence>
<dbReference type="InterPro" id="IPR001845">
    <property type="entry name" value="HTH_ArsR_DNA-bd_dom"/>
</dbReference>
<feature type="domain" description="HTH arsR-type" evidence="1">
    <location>
        <begin position="12"/>
        <end position="85"/>
    </location>
</feature>
<evidence type="ECO:0000313" key="3">
    <source>
        <dbReference type="Proteomes" id="UP001369247"/>
    </source>
</evidence>
<dbReference type="SMART" id="SM00418">
    <property type="entry name" value="HTH_ARSR"/>
    <property type="match status" value="1"/>
</dbReference>
<keyword evidence="3" id="KW-1185">Reference proteome</keyword>
<dbReference type="PANTHER" id="PTHR38600">
    <property type="entry name" value="TRANSCRIPTIONAL REGULATORY PROTEIN"/>
    <property type="match status" value="1"/>
</dbReference>
<name>A0ABU8TS89_METWO</name>
<gene>
    <name evidence="2" type="ORF">U2150_00190</name>
</gene>
<dbReference type="InterPro" id="IPR011991">
    <property type="entry name" value="ArsR-like_HTH"/>
</dbReference>
<reference evidence="2 3" key="1">
    <citation type="submission" date="2023-12" db="EMBL/GenBank/DDBJ databases">
        <title>Phenotypic and Genomic Characterization of Methanothermobacter wolfeii Strain BSEL, a CO2-Capturing Archaeon with Minimal Nutrient Requirements.</title>
        <authorList>
            <person name="Ale Enriquez F."/>
            <person name="Ahring B.K."/>
        </authorList>
    </citation>
    <scope>NUCLEOTIDE SEQUENCE [LARGE SCALE GENOMIC DNA]</scope>
    <source>
        <strain evidence="2 3">BSEL-1</strain>
    </source>
</reference>
<dbReference type="Gene3D" id="1.10.10.10">
    <property type="entry name" value="Winged helix-like DNA-binding domain superfamily/Winged helix DNA-binding domain"/>
    <property type="match status" value="1"/>
</dbReference>
<comment type="caution">
    <text evidence="2">The sequence shown here is derived from an EMBL/GenBank/DDBJ whole genome shotgun (WGS) entry which is preliminary data.</text>
</comment>
<dbReference type="InterPro" id="IPR036390">
    <property type="entry name" value="WH_DNA-bd_sf"/>
</dbReference>
<dbReference type="InterPro" id="IPR036388">
    <property type="entry name" value="WH-like_DNA-bd_sf"/>
</dbReference>
<evidence type="ECO:0000313" key="2">
    <source>
        <dbReference type="EMBL" id="MEJ8541922.1"/>
    </source>
</evidence>
<dbReference type="Proteomes" id="UP001369247">
    <property type="component" value="Unassembled WGS sequence"/>
</dbReference>
<dbReference type="SUPFAM" id="SSF46785">
    <property type="entry name" value="Winged helix' DNA-binding domain"/>
    <property type="match status" value="1"/>
</dbReference>
<dbReference type="Pfam" id="PF01022">
    <property type="entry name" value="HTH_5"/>
    <property type="match status" value="1"/>
</dbReference>
<dbReference type="GeneID" id="58979475"/>
<sequence>MKKLLWWLLAGTRGGHNRARIIRMLHKRPYNTNQLSEALKLDYKTVQHHIKVLEKNSIIVGAGDRYGRMYFLSDRMEENYHLFEEIWNKMGSSD</sequence>
<accession>A0ABU8TS89</accession>